<keyword evidence="2" id="KW-0812">Transmembrane</keyword>
<dbReference type="OMA" id="SYSWRIN"/>
<feature type="domain" description="Ig-like" evidence="3">
    <location>
        <begin position="22"/>
        <end position="129"/>
    </location>
</feature>
<evidence type="ECO:0000313" key="4">
    <source>
        <dbReference type="EnsemblMetazoa" id="XP_038049262.1"/>
    </source>
</evidence>
<dbReference type="OrthoDB" id="6413693at2759"/>
<feature type="region of interest" description="Disordered" evidence="1">
    <location>
        <begin position="648"/>
        <end position="709"/>
    </location>
</feature>
<feature type="compositionally biased region" description="Acidic residues" evidence="1">
    <location>
        <begin position="803"/>
        <end position="820"/>
    </location>
</feature>
<dbReference type="GeneID" id="119722929"/>
<dbReference type="InterPro" id="IPR013783">
    <property type="entry name" value="Ig-like_fold"/>
</dbReference>
<feature type="compositionally biased region" description="Polar residues" evidence="1">
    <location>
        <begin position="756"/>
        <end position="765"/>
    </location>
</feature>
<evidence type="ECO:0000313" key="5">
    <source>
        <dbReference type="Proteomes" id="UP000887568"/>
    </source>
</evidence>
<keyword evidence="2" id="KW-0472">Membrane</keyword>
<sequence length="951" mass="103399">MTSFYYGYFIFSVLTTLSGCLPILTQAQYAFRSEPEDTAVQLGETATLLCSVENYQKTATVAWWNNALGQYISHNRHIKRSTLDSDKLERYSITGDPALAEFNLQIRNFSSSDVGTYKCQIFASSTTLTVRKFSHAAELTVAPFDPRCYVDSKSRMPMVGDTVDLVCESRNPDYSGHLWWMYGGMILRGNTTRSPVVRNVVTRVLTEADYDVRFMCLEQSRTCFLNPLRRYISVLIHTAVAQPQLGDTLTYRCVANDDLTPLSYSWRINGVDAATVGDELTIGPVNAPHNGSVIECAVKHMSGFKGNDSMTLHIEPTGDGTRTSTPGSTDSTPSKSTLGMVPTGTHSSIDSSLTPTYPILLDQQDASTNQDDGWNGLFTPFVICASVVGILLTTVIVLLTVFLNRQRASNRRVTDAAKSKDGAGGPPSDCVPLDLVANGDGIVNGSPAISVGTLKGFKNPAGCGSVDTFELDLDPDSQPEYYTLEHNYYEATDVGRLNLTISRSENQDSGFDGIEVSETITPDCELTSRNRKFSFGSSPPPPVPSSSAQPHTPMAIPHEFEGSSAEAESLVPAYAVTDVARSSPPAPDSKRIHARGGSLKRPLPARPTDSGYRAPNVVFADERPFRRIGSMKSLGEPAVGALARSNSLHRPLPATPRDGVLRTPCTPDPYRNPNSLITRIPPFLTSDATPTNQTTISTSETKTDPPKETDQLIKTKVPQKYPKLTVPLERLSAAISVSEGDYAEIDTDQEQEASDTDSLMSNGSTGEDDATTRAENESRSTVDIEDLAGHVANENTGVAGEEGVFENDYDSVADSDGEETDPVHGEKNSPPASNSNSDHDRQILTNLDDAVKVVEYQESSPDENAERPEESVSQKSPFYAKVKRQNTQEFEQKEADISEGNCTEFDFDDIVSQPCVVDISPSSGTLRRDISDLCQERAVLQSAEPPCALVK</sequence>
<dbReference type="Pfam" id="PF07686">
    <property type="entry name" value="V-set"/>
    <property type="match status" value="1"/>
</dbReference>
<dbReference type="SMART" id="SM00406">
    <property type="entry name" value="IGv"/>
    <property type="match status" value="1"/>
</dbReference>
<feature type="compositionally biased region" description="Low complexity" evidence="1">
    <location>
        <begin position="317"/>
        <end position="337"/>
    </location>
</feature>
<feature type="transmembrane region" description="Helical" evidence="2">
    <location>
        <begin position="377"/>
        <end position="403"/>
    </location>
</feature>
<keyword evidence="5" id="KW-1185">Reference proteome</keyword>
<dbReference type="SMART" id="SM00409">
    <property type="entry name" value="IG"/>
    <property type="match status" value="2"/>
</dbReference>
<feature type="region of interest" description="Disordered" evidence="1">
    <location>
        <begin position="529"/>
        <end position="557"/>
    </location>
</feature>
<feature type="region of interest" description="Disordered" evidence="1">
    <location>
        <begin position="579"/>
        <end position="615"/>
    </location>
</feature>
<dbReference type="InterPro" id="IPR003599">
    <property type="entry name" value="Ig_sub"/>
</dbReference>
<dbReference type="PANTHER" id="PTHR45889">
    <property type="entry name" value="IG-LIKE DOMAIN-CONTAINING PROTEIN"/>
    <property type="match status" value="1"/>
</dbReference>
<feature type="compositionally biased region" description="Acidic residues" evidence="1">
    <location>
        <begin position="746"/>
        <end position="755"/>
    </location>
</feature>
<dbReference type="Gene3D" id="2.60.40.10">
    <property type="entry name" value="Immunoglobulins"/>
    <property type="match status" value="1"/>
</dbReference>
<feature type="compositionally biased region" description="Polar residues" evidence="1">
    <location>
        <begin position="686"/>
        <end position="700"/>
    </location>
</feature>
<dbReference type="Proteomes" id="UP000887568">
    <property type="component" value="Unplaced"/>
</dbReference>
<accession>A0A913ZBV7</accession>
<dbReference type="PROSITE" id="PS50835">
    <property type="entry name" value="IG_LIKE"/>
    <property type="match status" value="2"/>
</dbReference>
<dbReference type="CDD" id="cd00099">
    <property type="entry name" value="IgV"/>
    <property type="match status" value="1"/>
</dbReference>
<dbReference type="InterPro" id="IPR013106">
    <property type="entry name" value="Ig_V-set"/>
</dbReference>
<dbReference type="AlphaFoldDB" id="A0A913ZBV7"/>
<evidence type="ECO:0000256" key="1">
    <source>
        <dbReference type="SAM" id="MobiDB-lite"/>
    </source>
</evidence>
<keyword evidence="2" id="KW-1133">Transmembrane helix</keyword>
<dbReference type="PANTHER" id="PTHR45889:SF8">
    <property type="entry name" value="IG-LIKE DOMAIN-CONTAINING PROTEIN"/>
    <property type="match status" value="1"/>
</dbReference>
<dbReference type="SUPFAM" id="SSF48726">
    <property type="entry name" value="Immunoglobulin"/>
    <property type="match status" value="2"/>
</dbReference>
<feature type="region of interest" description="Disordered" evidence="1">
    <location>
        <begin position="315"/>
        <end position="350"/>
    </location>
</feature>
<dbReference type="InterPro" id="IPR036179">
    <property type="entry name" value="Ig-like_dom_sf"/>
</dbReference>
<dbReference type="EnsemblMetazoa" id="XM_038193334.1">
    <property type="protein sequence ID" value="XP_038049262.1"/>
    <property type="gene ID" value="LOC119722929"/>
</dbReference>
<proteinExistence type="predicted"/>
<reference evidence="4" key="1">
    <citation type="submission" date="2022-11" db="UniProtKB">
        <authorList>
            <consortium name="EnsemblMetazoa"/>
        </authorList>
    </citation>
    <scope>IDENTIFICATION</scope>
</reference>
<feature type="transmembrane region" description="Helical" evidence="2">
    <location>
        <begin position="6"/>
        <end position="24"/>
    </location>
</feature>
<feature type="compositionally biased region" description="Basic and acidic residues" evidence="1">
    <location>
        <begin position="770"/>
        <end position="782"/>
    </location>
</feature>
<organism evidence="4 5">
    <name type="scientific">Patiria miniata</name>
    <name type="common">Bat star</name>
    <name type="synonym">Asterina miniata</name>
    <dbReference type="NCBI Taxonomy" id="46514"/>
    <lineage>
        <taxon>Eukaryota</taxon>
        <taxon>Metazoa</taxon>
        <taxon>Echinodermata</taxon>
        <taxon>Eleutherozoa</taxon>
        <taxon>Asterozoa</taxon>
        <taxon>Asteroidea</taxon>
        <taxon>Valvatacea</taxon>
        <taxon>Valvatida</taxon>
        <taxon>Asterinidae</taxon>
        <taxon>Patiria</taxon>
    </lineage>
</organism>
<feature type="region of interest" description="Disordered" evidence="1">
    <location>
        <begin position="746"/>
        <end position="898"/>
    </location>
</feature>
<dbReference type="RefSeq" id="XP_038049262.1">
    <property type="nucleotide sequence ID" value="XM_038193334.1"/>
</dbReference>
<name>A0A913ZBV7_PATMI</name>
<feature type="domain" description="Ig-like" evidence="3">
    <location>
        <begin position="227"/>
        <end position="313"/>
    </location>
</feature>
<dbReference type="InterPro" id="IPR007110">
    <property type="entry name" value="Ig-like_dom"/>
</dbReference>
<evidence type="ECO:0000259" key="3">
    <source>
        <dbReference type="PROSITE" id="PS50835"/>
    </source>
</evidence>
<protein>
    <recommendedName>
        <fullName evidence="3">Ig-like domain-containing protein</fullName>
    </recommendedName>
</protein>
<evidence type="ECO:0000256" key="2">
    <source>
        <dbReference type="SAM" id="Phobius"/>
    </source>
</evidence>